<evidence type="ECO:0000256" key="1">
    <source>
        <dbReference type="SAM" id="Phobius"/>
    </source>
</evidence>
<organism evidence="2 3">
    <name type="scientific">Luteolibacter yonseiensis</name>
    <dbReference type="NCBI Taxonomy" id="1144680"/>
    <lineage>
        <taxon>Bacteria</taxon>
        <taxon>Pseudomonadati</taxon>
        <taxon>Verrucomicrobiota</taxon>
        <taxon>Verrucomicrobiia</taxon>
        <taxon>Verrucomicrobiales</taxon>
        <taxon>Verrucomicrobiaceae</taxon>
        <taxon>Luteolibacter</taxon>
    </lineage>
</organism>
<dbReference type="AlphaFoldDB" id="A0A934R7Z8"/>
<sequence>MRRKRFAYVLLILLVMGTGLLWRSRFLPLPPFLSKYGGDALWALLVFFGFGFLLNRVTTARLALVSLAFAWTVEFLQLYHASWIDSIRAFRLGHLVLGSTFNWPDLAAYAVGIAIGVWLETRSGVASTWRTDEKRQGDL</sequence>
<keyword evidence="1" id="KW-0472">Membrane</keyword>
<dbReference type="EMBL" id="JAENIK010000012">
    <property type="protein sequence ID" value="MBK1817846.1"/>
    <property type="molecule type" value="Genomic_DNA"/>
</dbReference>
<name>A0A934R7Z8_9BACT</name>
<proteinExistence type="predicted"/>
<protein>
    <submittedName>
        <fullName evidence="2">DUF2809 domain-containing protein</fullName>
    </submittedName>
</protein>
<comment type="caution">
    <text evidence="2">The sequence shown here is derived from an EMBL/GenBank/DDBJ whole genome shotgun (WGS) entry which is preliminary data.</text>
</comment>
<feature type="transmembrane region" description="Helical" evidence="1">
    <location>
        <begin position="7"/>
        <end position="24"/>
    </location>
</feature>
<dbReference type="InterPro" id="IPR021257">
    <property type="entry name" value="DUF2809"/>
</dbReference>
<evidence type="ECO:0000313" key="3">
    <source>
        <dbReference type="Proteomes" id="UP000600139"/>
    </source>
</evidence>
<keyword evidence="1" id="KW-0812">Transmembrane</keyword>
<dbReference type="Proteomes" id="UP000600139">
    <property type="component" value="Unassembled WGS sequence"/>
</dbReference>
<feature type="transmembrane region" description="Helical" evidence="1">
    <location>
        <begin position="36"/>
        <end position="55"/>
    </location>
</feature>
<gene>
    <name evidence="2" type="ORF">JIN84_19655</name>
</gene>
<dbReference type="RefSeq" id="WP_200352775.1">
    <property type="nucleotide sequence ID" value="NZ_BAABHZ010000001.1"/>
</dbReference>
<dbReference type="Pfam" id="PF10990">
    <property type="entry name" value="DUF2809"/>
    <property type="match status" value="1"/>
</dbReference>
<reference evidence="2" key="1">
    <citation type="submission" date="2021-01" db="EMBL/GenBank/DDBJ databases">
        <title>Modified the classification status of verrucomicrobia.</title>
        <authorList>
            <person name="Feng X."/>
        </authorList>
    </citation>
    <scope>NUCLEOTIDE SEQUENCE</scope>
    <source>
        <strain evidence="2">JCM 18052</strain>
    </source>
</reference>
<keyword evidence="1" id="KW-1133">Transmembrane helix</keyword>
<feature type="transmembrane region" description="Helical" evidence="1">
    <location>
        <begin position="62"/>
        <end position="81"/>
    </location>
</feature>
<keyword evidence="3" id="KW-1185">Reference proteome</keyword>
<accession>A0A934R7Z8</accession>
<feature type="transmembrane region" description="Helical" evidence="1">
    <location>
        <begin position="101"/>
        <end position="119"/>
    </location>
</feature>
<evidence type="ECO:0000313" key="2">
    <source>
        <dbReference type="EMBL" id="MBK1817846.1"/>
    </source>
</evidence>